<name>A0A6P5GXS6_ANACO</name>
<organism evidence="2 3">
    <name type="scientific">Ananas comosus</name>
    <name type="common">Pineapple</name>
    <name type="synonym">Ananas ananas</name>
    <dbReference type="NCBI Taxonomy" id="4615"/>
    <lineage>
        <taxon>Eukaryota</taxon>
        <taxon>Viridiplantae</taxon>
        <taxon>Streptophyta</taxon>
        <taxon>Embryophyta</taxon>
        <taxon>Tracheophyta</taxon>
        <taxon>Spermatophyta</taxon>
        <taxon>Magnoliopsida</taxon>
        <taxon>Liliopsida</taxon>
        <taxon>Poales</taxon>
        <taxon>Bromeliaceae</taxon>
        <taxon>Bromelioideae</taxon>
        <taxon>Ananas</taxon>
    </lineage>
</organism>
<dbReference type="InterPro" id="IPR014729">
    <property type="entry name" value="Rossmann-like_a/b/a_fold"/>
</dbReference>
<dbReference type="PANTHER" id="PTHR10695">
    <property type="entry name" value="DEPHOSPHO-COA KINASE-RELATED"/>
    <property type="match status" value="1"/>
</dbReference>
<dbReference type="OrthoDB" id="27911at2759"/>
<dbReference type="GO" id="GO:0015937">
    <property type="term" value="P:coenzyme A biosynthetic process"/>
    <property type="evidence" value="ECO:0007669"/>
    <property type="project" value="TreeGrafter"/>
</dbReference>
<keyword evidence="2" id="KW-1185">Reference proteome</keyword>
<evidence type="ECO:0000313" key="2">
    <source>
        <dbReference type="Proteomes" id="UP000515123"/>
    </source>
</evidence>
<evidence type="ECO:0000256" key="1">
    <source>
        <dbReference type="ARBA" id="ARBA00004724"/>
    </source>
</evidence>
<reference evidence="2" key="1">
    <citation type="journal article" date="2015" name="Nat. Genet.">
        <title>The pineapple genome and the evolution of CAM photosynthesis.</title>
        <authorList>
            <person name="Ming R."/>
            <person name="VanBuren R."/>
            <person name="Wai C.M."/>
            <person name="Tang H."/>
            <person name="Schatz M.C."/>
            <person name="Bowers J.E."/>
            <person name="Lyons E."/>
            <person name="Wang M.L."/>
            <person name="Chen J."/>
            <person name="Biggers E."/>
            <person name="Zhang J."/>
            <person name="Huang L."/>
            <person name="Zhang L."/>
            <person name="Miao W."/>
            <person name="Zhang J."/>
            <person name="Ye Z."/>
            <person name="Miao C."/>
            <person name="Lin Z."/>
            <person name="Wang H."/>
            <person name="Zhou H."/>
            <person name="Yim W.C."/>
            <person name="Priest H.D."/>
            <person name="Zheng C."/>
            <person name="Woodhouse M."/>
            <person name="Edger P.P."/>
            <person name="Guyot R."/>
            <person name="Guo H.B."/>
            <person name="Guo H."/>
            <person name="Zheng G."/>
            <person name="Singh R."/>
            <person name="Sharma A."/>
            <person name="Min X."/>
            <person name="Zheng Y."/>
            <person name="Lee H."/>
            <person name="Gurtowski J."/>
            <person name="Sedlazeck F.J."/>
            <person name="Harkess A."/>
            <person name="McKain M.R."/>
            <person name="Liao Z."/>
            <person name="Fang J."/>
            <person name="Liu J."/>
            <person name="Zhang X."/>
            <person name="Zhang Q."/>
            <person name="Hu W."/>
            <person name="Qin Y."/>
            <person name="Wang K."/>
            <person name="Chen L.Y."/>
            <person name="Shirley N."/>
            <person name="Lin Y.R."/>
            <person name="Liu L.Y."/>
            <person name="Hernandez A.G."/>
            <person name="Wright C.L."/>
            <person name="Bulone V."/>
            <person name="Tuskan G.A."/>
            <person name="Heath K."/>
            <person name="Zee F."/>
            <person name="Moore P.H."/>
            <person name="Sunkar R."/>
            <person name="Leebens-Mack J.H."/>
            <person name="Mockler T."/>
            <person name="Bennetzen J.L."/>
            <person name="Freeling M."/>
            <person name="Sankoff D."/>
            <person name="Paterson A.H."/>
            <person name="Zhu X."/>
            <person name="Yang X."/>
            <person name="Smith J.A."/>
            <person name="Cushman J.C."/>
            <person name="Paull R.E."/>
            <person name="Yu Q."/>
        </authorList>
    </citation>
    <scope>NUCLEOTIDE SEQUENCE [LARGE SCALE GENOMIC DNA]</scope>
    <source>
        <strain evidence="2">cv. F153</strain>
    </source>
</reference>
<reference evidence="3" key="2">
    <citation type="submission" date="2025-08" db="UniProtKB">
        <authorList>
            <consortium name="RefSeq"/>
        </authorList>
    </citation>
    <scope>IDENTIFICATION</scope>
    <source>
        <tissue evidence="3">Leaf</tissue>
    </source>
</reference>
<dbReference type="GO" id="GO:0004595">
    <property type="term" value="F:pantetheine-phosphate adenylyltransferase activity"/>
    <property type="evidence" value="ECO:0007669"/>
    <property type="project" value="TreeGrafter"/>
</dbReference>
<dbReference type="PANTHER" id="PTHR10695:SF56">
    <property type="entry name" value="PHOSPHOPANTETHEINE ADENYLYLTRANSFERASE 1"/>
    <property type="match status" value="1"/>
</dbReference>
<sequence>MVAACMNSRTGRSIVDGKLDAIIVSKETLSGGHAVNRKRAEKGLPLLKVEVVDLISGDTDGEKLSSTTLRKLEAQRSQQLNAHGDA</sequence>
<dbReference type="RefSeq" id="XP_020112634.1">
    <property type="nucleotide sequence ID" value="XM_020257045.1"/>
</dbReference>
<evidence type="ECO:0000313" key="3">
    <source>
        <dbReference type="RefSeq" id="XP_020112634.1"/>
    </source>
</evidence>
<dbReference type="AlphaFoldDB" id="A0A6P5GXS6"/>
<accession>A0A6P5GXS6</accession>
<dbReference type="GO" id="GO:0004140">
    <property type="term" value="F:dephospho-CoA kinase activity"/>
    <property type="evidence" value="ECO:0007669"/>
    <property type="project" value="TreeGrafter"/>
</dbReference>
<dbReference type="Proteomes" id="UP000515123">
    <property type="component" value="Linkage group 22"/>
</dbReference>
<dbReference type="Gene3D" id="3.40.50.620">
    <property type="entry name" value="HUPs"/>
    <property type="match status" value="1"/>
</dbReference>
<protein>
    <submittedName>
        <fullName evidence="3">Phosphopantetheine adenylyltransferase 1-like</fullName>
    </submittedName>
</protein>
<gene>
    <name evidence="3" type="primary">LOC109727146</name>
</gene>
<proteinExistence type="predicted"/>
<dbReference type="GeneID" id="109727146"/>
<comment type="pathway">
    <text evidence="1">Cofactor biosynthesis; coenzyme A biosynthesis.</text>
</comment>